<feature type="signal peptide" evidence="1">
    <location>
        <begin position="1"/>
        <end position="19"/>
    </location>
</feature>
<proteinExistence type="predicted"/>
<comment type="caution">
    <text evidence="2">The sequence shown here is derived from an EMBL/GenBank/DDBJ whole genome shotgun (WGS) entry which is preliminary data.</text>
</comment>
<evidence type="ECO:0000256" key="1">
    <source>
        <dbReference type="SAM" id="SignalP"/>
    </source>
</evidence>
<evidence type="ECO:0000313" key="2">
    <source>
        <dbReference type="EMBL" id="KAG9230543.1"/>
    </source>
</evidence>
<organism evidence="2 3">
    <name type="scientific">Amylocarpus encephaloides</name>
    <dbReference type="NCBI Taxonomy" id="45428"/>
    <lineage>
        <taxon>Eukaryota</taxon>
        <taxon>Fungi</taxon>
        <taxon>Dikarya</taxon>
        <taxon>Ascomycota</taxon>
        <taxon>Pezizomycotina</taxon>
        <taxon>Leotiomycetes</taxon>
        <taxon>Helotiales</taxon>
        <taxon>Helotiales incertae sedis</taxon>
        <taxon>Amylocarpus</taxon>
    </lineage>
</organism>
<dbReference type="EMBL" id="MU251664">
    <property type="protein sequence ID" value="KAG9230543.1"/>
    <property type="molecule type" value="Genomic_DNA"/>
</dbReference>
<keyword evidence="1" id="KW-0732">Signal</keyword>
<dbReference type="AlphaFoldDB" id="A0A9P7YAX8"/>
<reference evidence="2" key="1">
    <citation type="journal article" date="2021" name="IMA Fungus">
        <title>Genomic characterization of three marine fungi, including Emericellopsis atlantica sp. nov. with signatures of a generalist lifestyle and marine biomass degradation.</title>
        <authorList>
            <person name="Hagestad O.C."/>
            <person name="Hou L."/>
            <person name="Andersen J.H."/>
            <person name="Hansen E.H."/>
            <person name="Altermark B."/>
            <person name="Li C."/>
            <person name="Kuhnert E."/>
            <person name="Cox R.J."/>
            <person name="Crous P.W."/>
            <person name="Spatafora J.W."/>
            <person name="Lail K."/>
            <person name="Amirebrahimi M."/>
            <person name="Lipzen A."/>
            <person name="Pangilinan J."/>
            <person name="Andreopoulos W."/>
            <person name="Hayes R.D."/>
            <person name="Ng V."/>
            <person name="Grigoriev I.V."/>
            <person name="Jackson S.A."/>
            <person name="Sutton T.D.S."/>
            <person name="Dobson A.D.W."/>
            <person name="Rama T."/>
        </authorList>
    </citation>
    <scope>NUCLEOTIDE SEQUENCE</scope>
    <source>
        <strain evidence="2">TRa018bII</strain>
    </source>
</reference>
<feature type="chain" id="PRO_5040500905" evidence="1">
    <location>
        <begin position="20"/>
        <end position="119"/>
    </location>
</feature>
<dbReference type="Proteomes" id="UP000824998">
    <property type="component" value="Unassembled WGS sequence"/>
</dbReference>
<protein>
    <submittedName>
        <fullName evidence="2">Uncharacterized protein</fullName>
    </submittedName>
</protein>
<accession>A0A9P7YAX8</accession>
<keyword evidence="3" id="KW-1185">Reference proteome</keyword>
<sequence>MMSPAAILLLLPTISNIRAAPTCIRQSNPNHCVLTWETNVNPSTNLPAYSRSLMYSAQCLPLGKSSTFWHKEKEKVELEKKLLVLNSAPLHLRGALAWKFRGGSLKGGDMELIVVLVRR</sequence>
<evidence type="ECO:0000313" key="3">
    <source>
        <dbReference type="Proteomes" id="UP000824998"/>
    </source>
</evidence>
<name>A0A9P7YAX8_9HELO</name>
<gene>
    <name evidence="2" type="ORF">BJ875DRAFT_471970</name>
</gene>